<dbReference type="EMBL" id="KV460280">
    <property type="protein sequence ID" value="OBT91775.1"/>
    <property type="molecule type" value="Genomic_DNA"/>
</dbReference>
<evidence type="ECO:0000313" key="2">
    <source>
        <dbReference type="Proteomes" id="UP000091956"/>
    </source>
</evidence>
<accession>A0A1B8G7H0</accession>
<protein>
    <recommendedName>
        <fullName evidence="3">Acetyl-CoA acetyltransferase</fullName>
    </recommendedName>
</protein>
<dbReference type="GO" id="GO:0016746">
    <property type="term" value="F:acyltransferase activity"/>
    <property type="evidence" value="ECO:0007669"/>
    <property type="project" value="InterPro"/>
</dbReference>
<dbReference type="Gene3D" id="3.40.47.10">
    <property type="match status" value="1"/>
</dbReference>
<reference evidence="1 2" key="1">
    <citation type="submission" date="2016-03" db="EMBL/GenBank/DDBJ databases">
        <title>Comparative genomics of Pseudogymnoascus destructans, the fungus causing white-nose syndrome of bats.</title>
        <authorList>
            <person name="Palmer J.M."/>
            <person name="Drees K.P."/>
            <person name="Foster J.T."/>
            <person name="Lindner D.L."/>
        </authorList>
    </citation>
    <scope>NUCLEOTIDE SEQUENCE [LARGE SCALE GENOMIC DNA]</scope>
    <source>
        <strain evidence="1 2">UAMH 10579</strain>
    </source>
</reference>
<keyword evidence="2" id="KW-1185">Reference proteome</keyword>
<name>A0A1B8G7H0_9PEZI</name>
<dbReference type="InterPro" id="IPR016039">
    <property type="entry name" value="Thiolase-like"/>
</dbReference>
<dbReference type="RefSeq" id="XP_018125508.1">
    <property type="nucleotide sequence ID" value="XM_018278750.1"/>
</dbReference>
<dbReference type="STRING" id="342668.A0A1B8G7H0"/>
<evidence type="ECO:0000313" key="1">
    <source>
        <dbReference type="EMBL" id="OBT91775.1"/>
    </source>
</evidence>
<sequence length="124" mass="13398">MGFTPIIIGVGDVRNKAAQDSVEPVDLMLEAIKLSLIDCNLSPINSQRLQSDIDSIDVVACSTWPYHDLPGLVSERLGVDAKHKHYTPTMGNQPVKLLNDMARRIVTGESKVALMTGGETLASP</sequence>
<organism evidence="1 2">
    <name type="scientific">Pseudogymnoascus verrucosus</name>
    <dbReference type="NCBI Taxonomy" id="342668"/>
    <lineage>
        <taxon>Eukaryota</taxon>
        <taxon>Fungi</taxon>
        <taxon>Dikarya</taxon>
        <taxon>Ascomycota</taxon>
        <taxon>Pezizomycotina</taxon>
        <taxon>Leotiomycetes</taxon>
        <taxon>Thelebolales</taxon>
        <taxon>Thelebolaceae</taxon>
        <taxon>Pseudogymnoascus</taxon>
    </lineage>
</organism>
<dbReference type="GeneID" id="28842722"/>
<dbReference type="AlphaFoldDB" id="A0A1B8G7H0"/>
<evidence type="ECO:0008006" key="3">
    <source>
        <dbReference type="Google" id="ProtNLM"/>
    </source>
</evidence>
<reference evidence="2" key="2">
    <citation type="journal article" date="2018" name="Nat. Commun.">
        <title>Extreme sensitivity to ultraviolet light in the fungal pathogen causing white-nose syndrome of bats.</title>
        <authorList>
            <person name="Palmer J.M."/>
            <person name="Drees K.P."/>
            <person name="Foster J.T."/>
            <person name="Lindner D.L."/>
        </authorList>
    </citation>
    <scope>NUCLEOTIDE SEQUENCE [LARGE SCALE GENOMIC DNA]</scope>
    <source>
        <strain evidence="2">UAMH 10579</strain>
    </source>
</reference>
<proteinExistence type="predicted"/>
<dbReference type="Proteomes" id="UP000091956">
    <property type="component" value="Unassembled WGS sequence"/>
</dbReference>
<gene>
    <name evidence="1" type="ORF">VE01_09336</name>
</gene>